<evidence type="ECO:0000313" key="2">
    <source>
        <dbReference type="Proteomes" id="UP000000849"/>
    </source>
</evidence>
<dbReference type="HOGENOM" id="CLU_1934273_0_0_11"/>
<gene>
    <name evidence="1" type="ordered locus">Cfla_0010</name>
</gene>
<dbReference type="EMBL" id="CP001964">
    <property type="protein sequence ID" value="ADG72930.1"/>
    <property type="molecule type" value="Genomic_DNA"/>
</dbReference>
<sequence length="130" mass="14893">MEREKSDVLTETVRLQAARAVACGDLPDDVLTDVGRRLGDLRVSKYIKWLDICMYGICIDLDFPWDIWQHGVFDEIFDDGLPVHRLGFEAVGLERPEVARVRVEYRVDELAAKVQPRFTGLRLPQDPIPV</sequence>
<dbReference type="STRING" id="446466.Cfla_0010"/>
<protein>
    <submittedName>
        <fullName evidence="1">Uncharacterized protein</fullName>
    </submittedName>
</protein>
<accession>D5UF43</accession>
<dbReference type="AlphaFoldDB" id="D5UF43"/>
<reference evidence="1 2" key="1">
    <citation type="journal article" date="2010" name="Stand. Genomic Sci.">
        <title>Complete genome sequence of Cellulomonas flavigena type strain (134).</title>
        <authorList>
            <person name="Abt B."/>
            <person name="Foster B."/>
            <person name="Lapidus A."/>
            <person name="Clum A."/>
            <person name="Sun H."/>
            <person name="Pukall R."/>
            <person name="Lucas S."/>
            <person name="Glavina Del Rio T."/>
            <person name="Nolan M."/>
            <person name="Tice H."/>
            <person name="Cheng J.F."/>
            <person name="Pitluck S."/>
            <person name="Liolios K."/>
            <person name="Ivanova N."/>
            <person name="Mavromatis K."/>
            <person name="Ovchinnikova G."/>
            <person name="Pati A."/>
            <person name="Goodwin L."/>
            <person name="Chen A."/>
            <person name="Palaniappan K."/>
            <person name="Land M."/>
            <person name="Hauser L."/>
            <person name="Chang Y.J."/>
            <person name="Jeffries C.D."/>
            <person name="Rohde M."/>
            <person name="Goker M."/>
            <person name="Woyke T."/>
            <person name="Bristow J."/>
            <person name="Eisen J.A."/>
            <person name="Markowitz V."/>
            <person name="Hugenholtz P."/>
            <person name="Kyrpides N.C."/>
            <person name="Klenk H.P."/>
        </authorList>
    </citation>
    <scope>NUCLEOTIDE SEQUENCE [LARGE SCALE GENOMIC DNA]</scope>
    <source>
        <strain evidence="2">ATCC 482 / DSM 20109 / BCRC 11376 / JCM 18109 / NBRC 3775 / NCIMB 8073 / NRS 134</strain>
    </source>
</reference>
<keyword evidence="2" id="KW-1185">Reference proteome</keyword>
<proteinExistence type="predicted"/>
<name>D5UF43_CELFN</name>
<dbReference type="KEGG" id="cfl:Cfla_0010"/>
<evidence type="ECO:0000313" key="1">
    <source>
        <dbReference type="EMBL" id="ADG72930.1"/>
    </source>
</evidence>
<dbReference type="Proteomes" id="UP000000849">
    <property type="component" value="Chromosome"/>
</dbReference>
<organism evidence="1 2">
    <name type="scientific">Cellulomonas flavigena (strain ATCC 482 / DSM 20109 / BCRC 11376 / JCM 18109 / NBRC 3775 / NCIMB 8073 / NRS 134)</name>
    <dbReference type="NCBI Taxonomy" id="446466"/>
    <lineage>
        <taxon>Bacteria</taxon>
        <taxon>Bacillati</taxon>
        <taxon>Actinomycetota</taxon>
        <taxon>Actinomycetes</taxon>
        <taxon>Micrococcales</taxon>
        <taxon>Cellulomonadaceae</taxon>
        <taxon>Cellulomonas</taxon>
    </lineage>
</organism>